<accession>A0A2U2BLM3</accession>
<comment type="caution">
    <text evidence="3">The sequence shown here is derived from an EMBL/GenBank/DDBJ whole genome shotgun (WGS) entry which is preliminary data.</text>
</comment>
<dbReference type="Pfam" id="PF03235">
    <property type="entry name" value="GmrSD_N"/>
    <property type="match status" value="1"/>
</dbReference>
<dbReference type="PANTHER" id="PTHR35149:SF2">
    <property type="entry name" value="DUF262 DOMAIN-CONTAINING PROTEIN"/>
    <property type="match status" value="1"/>
</dbReference>
<dbReference type="Proteomes" id="UP000245216">
    <property type="component" value="Unassembled WGS sequence"/>
</dbReference>
<proteinExistence type="predicted"/>
<sequence length="610" mass="69298">MIKSVNNYPVSQLFDIEAGVVYAIPRYQREYTWSKAQWESLFDDVEENDPGYFLGSIICINQTTDTLAVQRLEVVDGQQRLTTLSLLFAALYQSLKLHEKDLDDDQRVELINLKRKLVLKKGDDQLRVIPQIQNNNQNDYRAVLSDVGVISPFDTPAYAGNRKIFRAFRYFQARIEEMVDGENDRLASIMAFLDKVSQACLVKIEVASHADAYTLFESLNNRGMPLTAIDLIKNKLLARLETSEPGKVDHYFDVWNKLLVYLGDDYSVQERFFRHYYNAFKDPLNVTFRRDEDKKKDPLGPVATRSNLIQIYEKLINQDAKHHLQAIRSAGQLYALMLGRNTDEAWAQLDKPLKDLDRIQGAPSYLLMLYLLVRREALGIDVAQLEEIARLLVCFFVRRNLTDTPPTRDLTRLFMASIDKVAELSGAAVVTMIRDELLAVSASDATFRSKLEGAIYEENAGVTRFVLCALAEQSMTKETWVDLWKYEGKLFVWTIEHIFPQGDNIPASWVTMIADGDAKKAKAIQESHVHKLGNLTISGFNSALGNKSFKDKRDRTDSKDREVGYKNGLKLNAELATAEAWSVAQIDARTATLVDQVMSLFAMTEAQPCA</sequence>
<dbReference type="Pfam" id="PF07510">
    <property type="entry name" value="GmrSD_C"/>
    <property type="match status" value="1"/>
</dbReference>
<dbReference type="InterPro" id="IPR004919">
    <property type="entry name" value="GmrSD_N"/>
</dbReference>
<evidence type="ECO:0000313" key="3">
    <source>
        <dbReference type="EMBL" id="PWE14910.1"/>
    </source>
</evidence>
<evidence type="ECO:0000313" key="4">
    <source>
        <dbReference type="Proteomes" id="UP000245216"/>
    </source>
</evidence>
<feature type="domain" description="GmrSD restriction endonucleases C-terminal" evidence="2">
    <location>
        <begin position="443"/>
        <end position="594"/>
    </location>
</feature>
<evidence type="ECO:0000259" key="2">
    <source>
        <dbReference type="Pfam" id="PF07510"/>
    </source>
</evidence>
<gene>
    <name evidence="3" type="ORF">DF183_09475</name>
</gene>
<dbReference type="PANTHER" id="PTHR35149">
    <property type="entry name" value="SLL5132 PROTEIN"/>
    <property type="match status" value="1"/>
</dbReference>
<dbReference type="RefSeq" id="WP_109088942.1">
    <property type="nucleotide sequence ID" value="NZ_QEXO01000002.1"/>
</dbReference>
<dbReference type="InterPro" id="IPR011089">
    <property type="entry name" value="GmrSD_C"/>
</dbReference>
<organism evidence="3 4">
    <name type="scientific">Alcaligenes faecalis</name>
    <dbReference type="NCBI Taxonomy" id="511"/>
    <lineage>
        <taxon>Bacteria</taxon>
        <taxon>Pseudomonadati</taxon>
        <taxon>Pseudomonadota</taxon>
        <taxon>Betaproteobacteria</taxon>
        <taxon>Burkholderiales</taxon>
        <taxon>Alcaligenaceae</taxon>
        <taxon>Alcaligenes</taxon>
    </lineage>
</organism>
<protein>
    <submittedName>
        <fullName evidence="3">DUF262 domain-containing protein</fullName>
    </submittedName>
</protein>
<name>A0A2U2BLM3_ALCFA</name>
<evidence type="ECO:0000259" key="1">
    <source>
        <dbReference type="Pfam" id="PF03235"/>
    </source>
</evidence>
<reference evidence="3 4" key="1">
    <citation type="submission" date="2018-05" db="EMBL/GenBank/DDBJ databases">
        <title>Genome Sequence of an Efficient Indole-Degrading Bacterium, Alcaligenes sp.YBY.</title>
        <authorList>
            <person name="Yang B."/>
        </authorList>
    </citation>
    <scope>NUCLEOTIDE SEQUENCE [LARGE SCALE GENOMIC DNA]</scope>
    <source>
        <strain evidence="3 4">YBY</strain>
    </source>
</reference>
<reference evidence="3 4" key="2">
    <citation type="submission" date="2018-05" db="EMBL/GenBank/DDBJ databases">
        <authorList>
            <person name="Lanie J.A."/>
            <person name="Ng W.-L."/>
            <person name="Kazmierczak K.M."/>
            <person name="Andrzejewski T.M."/>
            <person name="Davidsen T.M."/>
            <person name="Wayne K.J."/>
            <person name="Tettelin H."/>
            <person name="Glass J.I."/>
            <person name="Rusch D."/>
            <person name="Podicherti R."/>
            <person name="Tsui H.-C.T."/>
            <person name="Winkler M.E."/>
        </authorList>
    </citation>
    <scope>NUCLEOTIDE SEQUENCE [LARGE SCALE GENOMIC DNA]</scope>
    <source>
        <strain evidence="3 4">YBY</strain>
    </source>
</reference>
<dbReference type="EMBL" id="QEXO01000002">
    <property type="protein sequence ID" value="PWE14910.1"/>
    <property type="molecule type" value="Genomic_DNA"/>
</dbReference>
<feature type="domain" description="GmrSD restriction endonucleases N-terminal" evidence="1">
    <location>
        <begin position="13"/>
        <end position="237"/>
    </location>
</feature>
<dbReference type="AlphaFoldDB" id="A0A2U2BLM3"/>